<dbReference type="Pfam" id="PF05195">
    <property type="entry name" value="AMP_N"/>
    <property type="match status" value="1"/>
</dbReference>
<proteinExistence type="inferred from homology"/>
<dbReference type="GO" id="GO:0070006">
    <property type="term" value="F:metalloaminopeptidase activity"/>
    <property type="evidence" value="ECO:0007669"/>
    <property type="project" value="InterPro"/>
</dbReference>
<dbReference type="Gene3D" id="3.90.230.10">
    <property type="entry name" value="Creatinase/methionine aminopeptidase superfamily"/>
    <property type="match status" value="1"/>
</dbReference>
<sequence length="580" mass="63574">MSSSSDVPIKGLLSATAAAAAAASIALIQKRRTPVYASAAASSSSAAASLSSSTSDAAAARSGAASANGIAGSNGVLHANGAAHSHAHAHHHHRVGLPAEKEYELFPIDYSMHVQHRETLVRRFLAAHPEAKTNASAIVLHGGSEVDRYDTDTQYAFRQESFFQYLFGVREPDCAAMIDLTTGQSVLFVPRLSAEWELWCGERKPPTYFRSHYKVDAVHFVDELKDVLQSNYGVEKLYVLKGRNNDSNLETVTTSTFDGIDEFTVDKAALHPVLVACRLIKSEKELELLRFVCLLSSNAHIEVMKTIRPGQMEFHAESAFLHYCYSYGGARLHAYTCICGSGHNASALHYGHAGAPNDKKLEDGDIFLNDMGAELHGYASDITCTFPVNGKFSADQKMIYEGVLKAHDAVMAAIQPGVSYVEMHLLSHRVLTQHLLEHGLFQNGTVDELMDHEISAYFYPHGLGHLLGLDVHDVGGFPIGHKRSTKKILQKLRCVLTLEKNMVLTVEPGCYFIEAQINELLASPEKAKFVNQEMLQRFRGSGGVRIESDVIVTANGAENMTKVPRTVAEIEKLMHSKRWA</sequence>
<dbReference type="PANTHER" id="PTHR48480:SF2">
    <property type="entry name" value="PEPTIDASE D"/>
    <property type="match status" value="1"/>
</dbReference>
<evidence type="ECO:0000256" key="14">
    <source>
        <dbReference type="ARBA" id="ARBA00044351"/>
    </source>
</evidence>
<dbReference type="Proteomes" id="UP001209570">
    <property type="component" value="Unassembled WGS sequence"/>
</dbReference>
<keyword evidence="3" id="KW-0645">Protease</keyword>
<dbReference type="FunFam" id="3.90.230.10:FF:000002">
    <property type="entry name" value="Xaa-Pro aminopeptidase 3"/>
    <property type="match status" value="1"/>
</dbReference>
<dbReference type="SUPFAM" id="SSF55920">
    <property type="entry name" value="Creatinase/aminopeptidase"/>
    <property type="match status" value="1"/>
</dbReference>
<dbReference type="InterPro" id="IPR000994">
    <property type="entry name" value="Pept_M24"/>
</dbReference>
<evidence type="ECO:0000256" key="10">
    <source>
        <dbReference type="ARBA" id="ARBA00044051"/>
    </source>
</evidence>
<evidence type="ECO:0000256" key="15">
    <source>
        <dbReference type="ARBA" id="ARBA00048994"/>
    </source>
</evidence>
<dbReference type="Gene3D" id="3.40.350.10">
    <property type="entry name" value="Creatinase/prolidase N-terminal domain"/>
    <property type="match status" value="1"/>
</dbReference>
<dbReference type="PANTHER" id="PTHR48480">
    <property type="match status" value="1"/>
</dbReference>
<dbReference type="InterPro" id="IPR001131">
    <property type="entry name" value="Peptidase_M24B_aminopep-P_CS"/>
</dbReference>
<name>A0AAD5QCB9_PYTIN</name>
<dbReference type="SMART" id="SM01011">
    <property type="entry name" value="AMP_N"/>
    <property type="match status" value="1"/>
</dbReference>
<reference evidence="18" key="1">
    <citation type="submission" date="2021-12" db="EMBL/GenBank/DDBJ databases">
        <title>Prjna785345.</title>
        <authorList>
            <person name="Rujirawat T."/>
            <person name="Krajaejun T."/>
        </authorList>
    </citation>
    <scope>NUCLEOTIDE SEQUENCE</scope>
    <source>
        <strain evidence="18">Pi057C3</strain>
    </source>
</reference>
<dbReference type="GO" id="GO:0006508">
    <property type="term" value="P:proteolysis"/>
    <property type="evidence" value="ECO:0007669"/>
    <property type="project" value="UniProtKB-KW"/>
</dbReference>
<evidence type="ECO:0000256" key="12">
    <source>
        <dbReference type="ARBA" id="ARBA00044252"/>
    </source>
</evidence>
<dbReference type="AlphaFoldDB" id="A0AAD5QCB9"/>
<evidence type="ECO:0000259" key="17">
    <source>
        <dbReference type="SMART" id="SM01011"/>
    </source>
</evidence>
<comment type="similarity">
    <text evidence="9">Belongs to the peptidase M24B family. Eukaryotic-type prolidase subfamily.</text>
</comment>
<feature type="domain" description="Aminopeptidase P N-terminal" evidence="17">
    <location>
        <begin position="108"/>
        <end position="248"/>
    </location>
</feature>
<dbReference type="EMBL" id="JAKCXM010000013">
    <property type="protein sequence ID" value="KAJ0408244.1"/>
    <property type="molecule type" value="Genomic_DNA"/>
</dbReference>
<accession>A0AAD5QCB9</accession>
<dbReference type="CDD" id="cd01087">
    <property type="entry name" value="Prolidase"/>
    <property type="match status" value="1"/>
</dbReference>
<dbReference type="InterPro" id="IPR052433">
    <property type="entry name" value="X-Pro_dipept-like"/>
</dbReference>
<evidence type="ECO:0000313" key="18">
    <source>
        <dbReference type="EMBL" id="KAJ0408244.1"/>
    </source>
</evidence>
<evidence type="ECO:0000256" key="9">
    <source>
        <dbReference type="ARBA" id="ARBA00043990"/>
    </source>
</evidence>
<dbReference type="GO" id="GO:0030145">
    <property type="term" value="F:manganese ion binding"/>
    <property type="evidence" value="ECO:0007669"/>
    <property type="project" value="InterPro"/>
</dbReference>
<keyword evidence="4 16" id="KW-0479">Metal-binding</keyword>
<dbReference type="EC" id="3.4.13.9" evidence="10"/>
<keyword evidence="5" id="KW-0378">Hydrolase</keyword>
<evidence type="ECO:0000313" key="19">
    <source>
        <dbReference type="Proteomes" id="UP001209570"/>
    </source>
</evidence>
<evidence type="ECO:0000256" key="5">
    <source>
        <dbReference type="ARBA" id="ARBA00022801"/>
    </source>
</evidence>
<evidence type="ECO:0000256" key="8">
    <source>
        <dbReference type="ARBA" id="ARBA00023211"/>
    </source>
</evidence>
<keyword evidence="6" id="KW-0224">Dipeptidase</keyword>
<keyword evidence="8" id="KW-0464">Manganese</keyword>
<evidence type="ECO:0000256" key="11">
    <source>
        <dbReference type="ARBA" id="ARBA00044141"/>
    </source>
</evidence>
<keyword evidence="19" id="KW-1185">Reference proteome</keyword>
<evidence type="ECO:0000256" key="16">
    <source>
        <dbReference type="RuleBase" id="RU000590"/>
    </source>
</evidence>
<dbReference type="InterPro" id="IPR007865">
    <property type="entry name" value="Aminopep_P_N"/>
</dbReference>
<dbReference type="GO" id="GO:0102009">
    <property type="term" value="F:proline dipeptidase activity"/>
    <property type="evidence" value="ECO:0007669"/>
    <property type="project" value="UniProtKB-EC"/>
</dbReference>
<dbReference type="InterPro" id="IPR036005">
    <property type="entry name" value="Creatinase/aminopeptidase-like"/>
</dbReference>
<evidence type="ECO:0000256" key="3">
    <source>
        <dbReference type="ARBA" id="ARBA00022670"/>
    </source>
</evidence>
<keyword evidence="7" id="KW-0482">Metalloprotease</keyword>
<evidence type="ECO:0000256" key="1">
    <source>
        <dbReference type="ARBA" id="ARBA00001936"/>
    </source>
</evidence>
<evidence type="ECO:0000256" key="13">
    <source>
        <dbReference type="ARBA" id="ARBA00044284"/>
    </source>
</evidence>
<evidence type="ECO:0000256" key="4">
    <source>
        <dbReference type="ARBA" id="ARBA00022723"/>
    </source>
</evidence>
<comment type="catalytic activity">
    <reaction evidence="15">
        <text>Xaa-L-Pro dipeptide + H2O = an L-alpha-amino acid + L-proline</text>
        <dbReference type="Rhea" id="RHEA:76407"/>
        <dbReference type="ChEBI" id="CHEBI:15377"/>
        <dbReference type="ChEBI" id="CHEBI:59869"/>
        <dbReference type="ChEBI" id="CHEBI:60039"/>
        <dbReference type="ChEBI" id="CHEBI:195196"/>
        <dbReference type="EC" id="3.4.13.9"/>
    </reaction>
</comment>
<gene>
    <name evidence="18" type="ORF">P43SY_004402</name>
</gene>
<dbReference type="Pfam" id="PF00557">
    <property type="entry name" value="Peptidase_M24"/>
    <property type="match status" value="1"/>
</dbReference>
<comment type="subunit">
    <text evidence="2">Homodimer.</text>
</comment>
<dbReference type="SUPFAM" id="SSF53092">
    <property type="entry name" value="Creatinase/prolidase N-terminal domain"/>
    <property type="match status" value="1"/>
</dbReference>
<organism evidence="18 19">
    <name type="scientific">Pythium insidiosum</name>
    <name type="common">Pythiosis disease agent</name>
    <dbReference type="NCBI Taxonomy" id="114742"/>
    <lineage>
        <taxon>Eukaryota</taxon>
        <taxon>Sar</taxon>
        <taxon>Stramenopiles</taxon>
        <taxon>Oomycota</taxon>
        <taxon>Peronosporomycetes</taxon>
        <taxon>Pythiales</taxon>
        <taxon>Pythiaceae</taxon>
        <taxon>Pythium</taxon>
    </lineage>
</organism>
<evidence type="ECO:0000256" key="2">
    <source>
        <dbReference type="ARBA" id="ARBA00011738"/>
    </source>
</evidence>
<dbReference type="PROSITE" id="PS00491">
    <property type="entry name" value="PROLINE_PEPTIDASE"/>
    <property type="match status" value="1"/>
</dbReference>
<protein>
    <recommendedName>
        <fullName evidence="11">Xaa-Pro dipeptidase</fullName>
        <ecNumber evidence="10">3.4.13.9</ecNumber>
    </recommendedName>
    <alternativeName>
        <fullName evidence="14">Imidodipeptidase</fullName>
    </alternativeName>
    <alternativeName>
        <fullName evidence="12">Peptidase D</fullName>
    </alternativeName>
    <alternativeName>
        <fullName evidence="13">Proline dipeptidase</fullName>
    </alternativeName>
</protein>
<dbReference type="InterPro" id="IPR029149">
    <property type="entry name" value="Creatin/AminoP/Spt16_N"/>
</dbReference>
<evidence type="ECO:0000256" key="6">
    <source>
        <dbReference type="ARBA" id="ARBA00022997"/>
    </source>
</evidence>
<comment type="cofactor">
    <cofactor evidence="1">
        <name>Mn(2+)</name>
        <dbReference type="ChEBI" id="CHEBI:29035"/>
    </cofactor>
</comment>
<evidence type="ECO:0000256" key="7">
    <source>
        <dbReference type="ARBA" id="ARBA00023049"/>
    </source>
</evidence>
<comment type="caution">
    <text evidence="18">The sequence shown here is derived from an EMBL/GenBank/DDBJ whole genome shotgun (WGS) entry which is preliminary data.</text>
</comment>